<sequence>MSHQASKSNTVIHNIYGGTGGSGGVGGIQGGSGGIGEGNQISYGCIQTQHFTTNTLNLGDPREILASLKCVAARYNAPNTPEKCMNGTRVNIIRDLIARLTSTADSNRLIMLSGVAGSGKSTIAKTVATILAEEKKTLAASFFFSRDHTDRKEINHLATTLAMQLADYSPGFRTHLIKLLEEDCTGICQAEPRLQFQKLVVEILGKLPPCSKPWVICLDALDECGKDRGQIFLRWLSDSMAQIPAHIRFFLTGRPDVPSYLKFDKLLSLMHRVVLDEIEPIIVQHDIHLYVQQSLDGANWITCDPWKIQSQQAEEITTRANGLFVYAATAVRYILAGLPQTLPQESLDYLLDGEALTDLHALYLRIVDDAIPLVVPGDRRAKGSHDRAMKILSTILHLLEPLDCQSLADLLELDKEVLLATLLPLSAVIHVSDTPGAVIRIIHLSFREFMTSYVQVTRPEILCGTYNQQQALVSALMKVLERQLKFNICDLPTSYLRNIDIPDFQWRLDHYIPLHIRYAAQFWIDHLVETGYDSCSGQGVQSLLFKKYLFWLEVLSLLGIVNYGQHALSKLIVWGNESTPLLHFVTDAKRFISFFREAIHQSAPHIYLSALALAPEKSKISERFSHEFPQLVTITRGRMKQWPNTIGVLEGHTDGVTSVAFSPDGKKIVSGSNDKTMCIWDAESGAALREPLEGHTDPVTSVAFSPDGKQIASGSGDSTVRIWDAESGAALREPLEGHTDLVTSVAFSLDGKQIVSGSWDNTVRIWDAESGAALREPLEGHTYWVTSVAFSPDGKQIASGSGDSTVRIWDAESGAALREPLEGHTDGVASVAFSPDGKKIVSGSYDTTVRIWDAESGAALREPLEGHTDGVASVAFSPDGKKIVSGSGDKTVRIWDADSGAALREPLEGHTDWVTSVAFSPDGKQIVSGSGDKTVRIWDAESGAALREPLEGHTDWVTSVAFSPDGKKIVSGSYDKTVRIWDAESGAALREPLEGHTDWVTSVAFSPDGKKIVSGSYDKTVRIWDAESGAALREPVEGHTDGVTSVAFSPDGKKIVSGSYDKTVRIWDAESGAALREPVEGHTDGVTSVAFSPDGKKIVSGSYDNTVRIWDAESGAALREPLEGHTDWVTSVAFSPDGKQIVSGSRDNIVHIWDAESEAALREPLEGHTDWVTSVAFSPDGKQIVSGSRDNIVHIWDAESGAALREPLEGHTDWVTSVAFSPDGKQIVSGSHDNTVCIWDAESGAALSQLLTSLVTSATFSPNGRSILSDSNCTICPCNVDGVANGPHLQCFSSVSRWSLLNSLHLKSPSAPLHWQIRNGWVSCHPSELLLWLPLPFRVGLWSPHTTLVIGQQQTLFSYDRFVCGTDWAKCYAPAVISVLCRTGRPGPAIPERVFTL</sequence>
<dbReference type="PANTHER" id="PTHR44129">
    <property type="entry name" value="WD REPEAT-CONTAINING PROTEIN POP1"/>
    <property type="match status" value="1"/>
</dbReference>
<name>A0AAD7K559_9AGAR</name>
<feature type="repeat" description="WD" evidence="3">
    <location>
        <begin position="950"/>
        <end position="991"/>
    </location>
</feature>
<dbReference type="PROSITE" id="PS50294">
    <property type="entry name" value="WD_REPEATS_REGION"/>
    <property type="match status" value="14"/>
</dbReference>
<evidence type="ECO:0000313" key="5">
    <source>
        <dbReference type="EMBL" id="KAJ7776907.1"/>
    </source>
</evidence>
<evidence type="ECO:0000313" key="6">
    <source>
        <dbReference type="Proteomes" id="UP001215280"/>
    </source>
</evidence>
<feature type="repeat" description="WD" evidence="3">
    <location>
        <begin position="993"/>
        <end position="1034"/>
    </location>
</feature>
<dbReference type="PRINTS" id="PR00320">
    <property type="entry name" value="GPROTEINBRPT"/>
</dbReference>
<evidence type="ECO:0000256" key="1">
    <source>
        <dbReference type="ARBA" id="ARBA00022574"/>
    </source>
</evidence>
<dbReference type="EMBL" id="JARJLG010000011">
    <property type="protein sequence ID" value="KAJ7776907.1"/>
    <property type="molecule type" value="Genomic_DNA"/>
</dbReference>
<dbReference type="Pfam" id="PF00400">
    <property type="entry name" value="WD40"/>
    <property type="match status" value="9"/>
</dbReference>
<dbReference type="InterPro" id="IPR056884">
    <property type="entry name" value="NPHP3-like_N"/>
</dbReference>
<gene>
    <name evidence="5" type="ORF">DFH07DRAFT_32469</name>
</gene>
<dbReference type="Proteomes" id="UP001215280">
    <property type="component" value="Unassembled WGS sequence"/>
</dbReference>
<keyword evidence="2" id="KW-0677">Repeat</keyword>
<feature type="repeat" description="WD" evidence="3">
    <location>
        <begin position="1122"/>
        <end position="1163"/>
    </location>
</feature>
<dbReference type="Gene3D" id="3.40.50.300">
    <property type="entry name" value="P-loop containing nucleotide triphosphate hydrolases"/>
    <property type="match status" value="1"/>
</dbReference>
<dbReference type="PROSITE" id="PS00678">
    <property type="entry name" value="WD_REPEATS_1"/>
    <property type="match status" value="14"/>
</dbReference>
<evidence type="ECO:0000256" key="2">
    <source>
        <dbReference type="ARBA" id="ARBA00022737"/>
    </source>
</evidence>
<dbReference type="InterPro" id="IPR055442">
    <property type="entry name" value="Beta-prop_EML-like_2nd"/>
</dbReference>
<proteinExistence type="predicted"/>
<feature type="repeat" description="WD" evidence="3">
    <location>
        <begin position="1208"/>
        <end position="1249"/>
    </location>
</feature>
<dbReference type="Gene3D" id="2.130.10.10">
    <property type="entry name" value="YVTN repeat-like/Quinoprotein amine dehydrogenase"/>
    <property type="match status" value="7"/>
</dbReference>
<dbReference type="InterPro" id="IPR011047">
    <property type="entry name" value="Quinoprotein_ADH-like_sf"/>
</dbReference>
<dbReference type="SMART" id="SM00320">
    <property type="entry name" value="WD40"/>
    <property type="match status" value="14"/>
</dbReference>
<feature type="repeat" description="WD" evidence="3">
    <location>
        <begin position="649"/>
        <end position="690"/>
    </location>
</feature>
<protein>
    <submittedName>
        <fullName evidence="5">WD40 repeat-like protein</fullName>
    </submittedName>
</protein>
<feature type="repeat" description="WD" evidence="3">
    <location>
        <begin position="864"/>
        <end position="905"/>
    </location>
</feature>
<dbReference type="Pfam" id="PF23414">
    <property type="entry name" value="Beta-prop_EML_2"/>
    <property type="match status" value="1"/>
</dbReference>
<keyword evidence="6" id="KW-1185">Reference proteome</keyword>
<feature type="repeat" description="WD" evidence="3">
    <location>
        <begin position="1079"/>
        <end position="1120"/>
    </location>
</feature>
<accession>A0AAD7K559</accession>
<dbReference type="PROSITE" id="PS50837">
    <property type="entry name" value="NACHT"/>
    <property type="match status" value="1"/>
</dbReference>
<dbReference type="SUPFAM" id="SSF52540">
    <property type="entry name" value="P-loop containing nucleoside triphosphate hydrolases"/>
    <property type="match status" value="1"/>
</dbReference>
<dbReference type="InterPro" id="IPR015943">
    <property type="entry name" value="WD40/YVTN_repeat-like_dom_sf"/>
</dbReference>
<dbReference type="InterPro" id="IPR036322">
    <property type="entry name" value="WD40_repeat_dom_sf"/>
</dbReference>
<feature type="domain" description="NACHT" evidence="4">
    <location>
        <begin position="108"/>
        <end position="256"/>
    </location>
</feature>
<feature type="repeat" description="WD" evidence="3">
    <location>
        <begin position="1165"/>
        <end position="1206"/>
    </location>
</feature>
<dbReference type="InterPro" id="IPR020472">
    <property type="entry name" value="WD40_PAC1"/>
</dbReference>
<dbReference type="Pfam" id="PF24883">
    <property type="entry name" value="NPHP3_N"/>
    <property type="match status" value="1"/>
</dbReference>
<dbReference type="InterPro" id="IPR001680">
    <property type="entry name" value="WD40_rpt"/>
</dbReference>
<feature type="repeat" description="WD" evidence="3">
    <location>
        <begin position="907"/>
        <end position="948"/>
    </location>
</feature>
<evidence type="ECO:0000256" key="3">
    <source>
        <dbReference type="PROSITE-ProRule" id="PRU00221"/>
    </source>
</evidence>
<dbReference type="InterPro" id="IPR050349">
    <property type="entry name" value="WD_LIS1/nudF_dynein_reg"/>
</dbReference>
<dbReference type="CDD" id="cd00200">
    <property type="entry name" value="WD40"/>
    <property type="match status" value="2"/>
</dbReference>
<dbReference type="SUPFAM" id="SSF50998">
    <property type="entry name" value="Quinoprotein alcohol dehydrogenase-like"/>
    <property type="match status" value="2"/>
</dbReference>
<feature type="repeat" description="WD" evidence="3">
    <location>
        <begin position="821"/>
        <end position="862"/>
    </location>
</feature>
<comment type="caution">
    <text evidence="5">The sequence shown here is derived from an EMBL/GenBank/DDBJ whole genome shotgun (WGS) entry which is preliminary data.</text>
</comment>
<dbReference type="PROSITE" id="PS50082">
    <property type="entry name" value="WD_REPEATS_2"/>
    <property type="match status" value="14"/>
</dbReference>
<reference evidence="5" key="1">
    <citation type="submission" date="2023-03" db="EMBL/GenBank/DDBJ databases">
        <title>Massive genome expansion in bonnet fungi (Mycena s.s.) driven by repeated elements and novel gene families across ecological guilds.</title>
        <authorList>
            <consortium name="Lawrence Berkeley National Laboratory"/>
            <person name="Harder C.B."/>
            <person name="Miyauchi S."/>
            <person name="Viragh M."/>
            <person name="Kuo A."/>
            <person name="Thoen E."/>
            <person name="Andreopoulos B."/>
            <person name="Lu D."/>
            <person name="Skrede I."/>
            <person name="Drula E."/>
            <person name="Henrissat B."/>
            <person name="Morin E."/>
            <person name="Kohler A."/>
            <person name="Barry K."/>
            <person name="LaButti K."/>
            <person name="Morin E."/>
            <person name="Salamov A."/>
            <person name="Lipzen A."/>
            <person name="Mereny Z."/>
            <person name="Hegedus B."/>
            <person name="Baldrian P."/>
            <person name="Stursova M."/>
            <person name="Weitz H."/>
            <person name="Taylor A."/>
            <person name="Grigoriev I.V."/>
            <person name="Nagy L.G."/>
            <person name="Martin F."/>
            <person name="Kauserud H."/>
        </authorList>
    </citation>
    <scope>NUCLEOTIDE SEQUENCE</scope>
    <source>
        <strain evidence="5">CBHHK188m</strain>
    </source>
</reference>
<organism evidence="5 6">
    <name type="scientific">Mycena maculata</name>
    <dbReference type="NCBI Taxonomy" id="230809"/>
    <lineage>
        <taxon>Eukaryota</taxon>
        <taxon>Fungi</taxon>
        <taxon>Dikarya</taxon>
        <taxon>Basidiomycota</taxon>
        <taxon>Agaricomycotina</taxon>
        <taxon>Agaricomycetes</taxon>
        <taxon>Agaricomycetidae</taxon>
        <taxon>Agaricales</taxon>
        <taxon>Marasmiineae</taxon>
        <taxon>Mycenaceae</taxon>
        <taxon>Mycena</taxon>
    </lineage>
</organism>
<feature type="repeat" description="WD" evidence="3">
    <location>
        <begin position="778"/>
        <end position="819"/>
    </location>
</feature>
<evidence type="ECO:0000259" key="4">
    <source>
        <dbReference type="PROSITE" id="PS50837"/>
    </source>
</evidence>
<feature type="repeat" description="WD" evidence="3">
    <location>
        <begin position="735"/>
        <end position="776"/>
    </location>
</feature>
<dbReference type="InterPro" id="IPR007111">
    <property type="entry name" value="NACHT_NTPase"/>
</dbReference>
<feature type="repeat" description="WD" evidence="3">
    <location>
        <begin position="1036"/>
        <end position="1077"/>
    </location>
</feature>
<keyword evidence="1 3" id="KW-0853">WD repeat</keyword>
<dbReference type="SUPFAM" id="SSF50978">
    <property type="entry name" value="WD40 repeat-like"/>
    <property type="match status" value="1"/>
</dbReference>
<dbReference type="InterPro" id="IPR027417">
    <property type="entry name" value="P-loop_NTPase"/>
</dbReference>
<dbReference type="InterPro" id="IPR019775">
    <property type="entry name" value="WD40_repeat_CS"/>
</dbReference>
<feature type="repeat" description="WD" evidence="3">
    <location>
        <begin position="692"/>
        <end position="733"/>
    </location>
</feature>